<keyword evidence="3" id="KW-1185">Reference proteome</keyword>
<dbReference type="PANTHER" id="PTHR42663:SF6">
    <property type="entry name" value="HYDROLASE C777.06C-RELATED"/>
    <property type="match status" value="1"/>
</dbReference>
<dbReference type="OrthoDB" id="9800940at2"/>
<evidence type="ECO:0000313" key="2">
    <source>
        <dbReference type="EMBL" id="ODA28142.1"/>
    </source>
</evidence>
<proteinExistence type="predicted"/>
<reference evidence="2 3" key="1">
    <citation type="submission" date="2016-05" db="EMBL/GenBank/DDBJ databases">
        <title>Genomic and physiological characterization of Planctopirus sp. isolated from fresh water lake.</title>
        <authorList>
            <person name="Subhash Y."/>
            <person name="Ramana C."/>
        </authorList>
    </citation>
    <scope>NUCLEOTIDE SEQUENCE [LARGE SCALE GENOMIC DNA]</scope>
    <source>
        <strain evidence="2 3">JC280</strain>
    </source>
</reference>
<organism evidence="2 3">
    <name type="scientific">Planctopirus hydrillae</name>
    <dbReference type="NCBI Taxonomy" id="1841610"/>
    <lineage>
        <taxon>Bacteria</taxon>
        <taxon>Pseudomonadati</taxon>
        <taxon>Planctomycetota</taxon>
        <taxon>Planctomycetia</taxon>
        <taxon>Planctomycetales</taxon>
        <taxon>Planctomycetaceae</taxon>
        <taxon>Planctopirus</taxon>
    </lineage>
</organism>
<dbReference type="GO" id="GO:0016787">
    <property type="term" value="F:hydrolase activity"/>
    <property type="evidence" value="ECO:0007669"/>
    <property type="project" value="UniProtKB-KW"/>
</dbReference>
<keyword evidence="2" id="KW-0378">Hydrolase</keyword>
<dbReference type="SUPFAM" id="SSF56281">
    <property type="entry name" value="Metallo-hydrolase/oxidoreductase"/>
    <property type="match status" value="1"/>
</dbReference>
<dbReference type="Pfam" id="PF12706">
    <property type="entry name" value="Lactamase_B_2"/>
    <property type="match status" value="1"/>
</dbReference>
<protein>
    <submittedName>
        <fullName evidence="2">Hydrolase</fullName>
    </submittedName>
</protein>
<dbReference type="EMBL" id="LYDR01000158">
    <property type="protein sequence ID" value="ODA28142.1"/>
    <property type="molecule type" value="Genomic_DNA"/>
</dbReference>
<dbReference type="InterPro" id="IPR001279">
    <property type="entry name" value="Metallo-B-lactamas"/>
</dbReference>
<evidence type="ECO:0000259" key="1">
    <source>
        <dbReference type="SMART" id="SM00849"/>
    </source>
</evidence>
<dbReference type="AlphaFoldDB" id="A0A1C3E4G6"/>
<accession>A0A1C3E4G6</accession>
<name>A0A1C3E4G6_9PLAN</name>
<dbReference type="InterPro" id="IPR036866">
    <property type="entry name" value="RibonucZ/Hydroxyglut_hydro"/>
</dbReference>
<dbReference type="CDD" id="cd16279">
    <property type="entry name" value="metallo-hydrolase-like_MBL-fold"/>
    <property type="match status" value="1"/>
</dbReference>
<dbReference type="Proteomes" id="UP000094828">
    <property type="component" value="Unassembled WGS sequence"/>
</dbReference>
<feature type="domain" description="Metallo-beta-lactamase" evidence="1">
    <location>
        <begin position="32"/>
        <end position="225"/>
    </location>
</feature>
<dbReference type="Gene3D" id="3.60.15.10">
    <property type="entry name" value="Ribonuclease Z/Hydroxyacylglutathione hydrolase-like"/>
    <property type="match status" value="1"/>
</dbReference>
<dbReference type="SMART" id="SM00849">
    <property type="entry name" value="Lactamase_B"/>
    <property type="match status" value="1"/>
</dbReference>
<evidence type="ECO:0000313" key="3">
    <source>
        <dbReference type="Proteomes" id="UP000094828"/>
    </source>
</evidence>
<gene>
    <name evidence="2" type="ORF">A6X21_13630</name>
</gene>
<dbReference type="PANTHER" id="PTHR42663">
    <property type="entry name" value="HYDROLASE C777.06C-RELATED-RELATED"/>
    <property type="match status" value="1"/>
</dbReference>
<sequence length="255" mass="28743">MILLGTGTSHGVPIIGCHCPICLSENPRNRRTRSGVAVEAPEGLFLIDTSPELRIQLIREKIDLVHAAIYTHSHADHIFGLDDLRLFGYRLNRPIPLYCEEIVEQQLRAAFSYAFVPPPPDLHMGAVPMLKFERLSLEPFQLLGLNILPIRLMHGKLPVLGFRIGNVAFCTDVSFIPEESLERLMGLDVLIIDALRDTPHATHFGIPQALEIIRLTQPQRAFLTHVSHHLDYETTNKRLPPHVELAYDGLRIPLT</sequence>
<comment type="caution">
    <text evidence="2">The sequence shown here is derived from an EMBL/GenBank/DDBJ whole genome shotgun (WGS) entry which is preliminary data.</text>
</comment>
<dbReference type="STRING" id="1841610.A6X21_13630"/>